<protein>
    <recommendedName>
        <fullName evidence="4">DUF748 domain-containing protein</fullName>
    </recommendedName>
</protein>
<gene>
    <name evidence="2" type="ORF">FGM00_00260</name>
</gene>
<dbReference type="AlphaFoldDB" id="A0A5B7SNP2"/>
<evidence type="ECO:0000256" key="1">
    <source>
        <dbReference type="SAM" id="Phobius"/>
    </source>
</evidence>
<feature type="transmembrane region" description="Helical" evidence="1">
    <location>
        <begin position="12"/>
        <end position="32"/>
    </location>
</feature>
<keyword evidence="1" id="KW-0472">Membrane</keyword>
<dbReference type="Proteomes" id="UP000310017">
    <property type="component" value="Chromosome"/>
</dbReference>
<dbReference type="OrthoDB" id="1412480at2"/>
<name>A0A5B7SNP2_9FLAO</name>
<evidence type="ECO:0000313" key="2">
    <source>
        <dbReference type="EMBL" id="QCW98627.1"/>
    </source>
</evidence>
<sequence length="526" mass="59778">MGKRHRNYRNRILKIGAFITVAFVAVFVLLQLQAKNMVADFLQRKIPSHIKLNYESLEVSLLSGNIHFSDISMQLLDRDSTLVHTDITAENLNIEGIGYWQFFIKNTIKADEVSLKSPYVTHFASRVLPKDQNEPEGLVNLLKDIVIGKIGLTNGSFDLTKKQNDSFRTKARNINFTLLNGRTGPDIIVKKIPLEYGDYEFEAAQIFVDLGDYETATADTLLITKTDVLVKNTRLTSKYSKAALSRAIAKEHDHIDLHIPEFRLKGIKLGFESNRFFFFSQYGEIDNPDLTVYRDKMVSDDFSSKRMYSAMLREIPIHIAIDSLNMKEGKVRYEENSTYETKAGSLYFDALDGTMYNINNGYPEGEKTLANLKGNLMGTAPISLEYRFDMNRKDDAFTLKATLFSLDGERVNSFLRPNLNTQITGTINELYLTASGNNLKARGDMKMKYNDLKFEILKKDRLHINKLLSAIGNLFVNDGSDTDAAGYRYGTIDVERDQSKSFFNFIWKITQDGLLSTLTGDGEKEK</sequence>
<dbReference type="EMBL" id="CP040710">
    <property type="protein sequence ID" value="QCW98627.1"/>
    <property type="molecule type" value="Genomic_DNA"/>
</dbReference>
<evidence type="ECO:0000313" key="3">
    <source>
        <dbReference type="Proteomes" id="UP000310017"/>
    </source>
</evidence>
<keyword evidence="1" id="KW-1133">Transmembrane helix</keyword>
<reference evidence="2 3" key="1">
    <citation type="submission" date="2019-05" db="EMBL/GenBank/DDBJ databases">
        <title>Genome sequencing of F202Z8.</title>
        <authorList>
            <person name="Kwon Y.M."/>
        </authorList>
    </citation>
    <scope>NUCLEOTIDE SEQUENCE [LARGE SCALE GENOMIC DNA]</scope>
    <source>
        <strain evidence="2 3">F202Z8</strain>
    </source>
</reference>
<dbReference type="KEGG" id="asag:FGM00_00260"/>
<accession>A0A5B7SNP2</accession>
<proteinExistence type="predicted"/>
<keyword evidence="1" id="KW-0812">Transmembrane</keyword>
<dbReference type="RefSeq" id="WP_138850982.1">
    <property type="nucleotide sequence ID" value="NZ_CP040710.1"/>
</dbReference>
<keyword evidence="3" id="KW-1185">Reference proteome</keyword>
<organism evidence="2 3">
    <name type="scientific">Aggregatimonas sangjinii</name>
    <dbReference type="NCBI Taxonomy" id="2583587"/>
    <lineage>
        <taxon>Bacteria</taxon>
        <taxon>Pseudomonadati</taxon>
        <taxon>Bacteroidota</taxon>
        <taxon>Flavobacteriia</taxon>
        <taxon>Flavobacteriales</taxon>
        <taxon>Flavobacteriaceae</taxon>
        <taxon>Aggregatimonas</taxon>
    </lineage>
</organism>
<evidence type="ECO:0008006" key="4">
    <source>
        <dbReference type="Google" id="ProtNLM"/>
    </source>
</evidence>